<feature type="compositionally biased region" description="Low complexity" evidence="1">
    <location>
        <begin position="573"/>
        <end position="599"/>
    </location>
</feature>
<feature type="compositionally biased region" description="Low complexity" evidence="1">
    <location>
        <begin position="521"/>
        <end position="532"/>
    </location>
</feature>
<feature type="region of interest" description="Disordered" evidence="1">
    <location>
        <begin position="433"/>
        <end position="629"/>
    </location>
</feature>
<accession>A0AAD3E2H5</accession>
<gene>
    <name evidence="2" type="ORF">Agub_g15103</name>
</gene>
<comment type="caution">
    <text evidence="2">The sequence shown here is derived from an EMBL/GenBank/DDBJ whole genome shotgun (WGS) entry which is preliminary data.</text>
</comment>
<dbReference type="Proteomes" id="UP001054857">
    <property type="component" value="Unassembled WGS sequence"/>
</dbReference>
<feature type="compositionally biased region" description="Low complexity" evidence="1">
    <location>
        <begin position="488"/>
        <end position="512"/>
    </location>
</feature>
<feature type="compositionally biased region" description="Pro residues" evidence="1">
    <location>
        <begin position="600"/>
        <end position="628"/>
    </location>
</feature>
<organism evidence="2 3">
    <name type="scientific">Astrephomene gubernaculifera</name>
    <dbReference type="NCBI Taxonomy" id="47775"/>
    <lineage>
        <taxon>Eukaryota</taxon>
        <taxon>Viridiplantae</taxon>
        <taxon>Chlorophyta</taxon>
        <taxon>core chlorophytes</taxon>
        <taxon>Chlorophyceae</taxon>
        <taxon>CS clade</taxon>
        <taxon>Chlamydomonadales</taxon>
        <taxon>Astrephomenaceae</taxon>
        <taxon>Astrephomene</taxon>
    </lineage>
</organism>
<keyword evidence="3" id="KW-1185">Reference proteome</keyword>
<feature type="compositionally biased region" description="Low complexity" evidence="1">
    <location>
        <begin position="550"/>
        <end position="565"/>
    </location>
</feature>
<protein>
    <submittedName>
        <fullName evidence="2">Uncharacterized protein</fullName>
    </submittedName>
</protein>
<evidence type="ECO:0000313" key="3">
    <source>
        <dbReference type="Proteomes" id="UP001054857"/>
    </source>
</evidence>
<dbReference type="EMBL" id="BMAR01000066">
    <property type="protein sequence ID" value="GFR52530.1"/>
    <property type="molecule type" value="Genomic_DNA"/>
</dbReference>
<proteinExistence type="predicted"/>
<name>A0AAD3E2H5_9CHLO</name>
<sequence length="899" mass="90539">MRFLLRCLGAEGPKHEPPNCSSLSPAVAEKDAIILAPDTCARPTRFVSEAAKVHVSNPAEAGQDAHHSSACVGQFAIEDPDSGRGATALRPSVDAPRTSLSNPQLLFATPSNPHCSITLKLQGASRAGSSHPVDNWVAVGPLARNTDSYDRASSGFEQAPAESIPAILASCVTLGSPTSIGTLRQCAQVAHSPKHCTLQPFSAVDADQPAPGSRLGDASNSSAAASVIIAAAPASTVPPSKGFGAASFGLPYKGSLEARASCCSANGPVSSTSSAAALAGGSASNHLGNHNNHFSNHLNQHQHNIFNNPNPHSNIYPVGASKRHGGAAAGGGGSSDLRSSNGGGGCGAASNGCSGLAFGSAAVQRSQSVEEVASLVTRLTGVRGHWLEALGETVARAAELLGADSLSVHLLSESGSTHVPLAVTGDAGGAVRLGLPQPVVPPPGQPPTALQRLYGSGEPQRGSVWGSHYPHPSNPHRHHSYQHPSSCSAPIQPSSTATPAPSSHTLLLSATHSHLHHHLHQQQQHHQQQQDRSSCHHHADRSSHHHHVHNNSNSRSHAMADSSGAAGAGAAGGAAAPASSSCSSSLFLLPTPLQPQLQPLSPPSSSPPPPPPPPTLPPPPPPPSPLPPDWHAMRILGGMTDFVAVPLRRGEAVIGALQVVDRCTPPEDIAGAVPSSRTCRGTAELAVVAAFIGALLVDHEALCLVGALEAVAEAHDVDGLVRALARHVGLFCRMRKHITPEVRVALIREDASAMALFLDEGAAAAAAAAAEAADAVASTLGGVGGATTPSGALSAAISRYSTAYSLQAMSSTLGFAGGSTTAAAAASGLMSTGGFTGAAAAAAAGSMPSCSGGVANARLLSSAPGVGRCGGPRRSISGLGLTVLERGSGQEAAVAGRYG</sequence>
<reference evidence="2 3" key="1">
    <citation type="journal article" date="2021" name="Sci. Rep.">
        <title>Genome sequencing of the multicellular alga Astrephomene provides insights into convergent evolution of germ-soma differentiation.</title>
        <authorList>
            <person name="Yamashita S."/>
            <person name="Yamamoto K."/>
            <person name="Matsuzaki R."/>
            <person name="Suzuki S."/>
            <person name="Yamaguchi H."/>
            <person name="Hirooka S."/>
            <person name="Minakuchi Y."/>
            <person name="Miyagishima S."/>
            <person name="Kawachi M."/>
            <person name="Toyoda A."/>
            <person name="Nozaki H."/>
        </authorList>
    </citation>
    <scope>NUCLEOTIDE SEQUENCE [LARGE SCALE GENOMIC DNA]</scope>
    <source>
        <strain evidence="2 3">NIES-4017</strain>
    </source>
</reference>
<evidence type="ECO:0000313" key="2">
    <source>
        <dbReference type="EMBL" id="GFR52530.1"/>
    </source>
</evidence>
<feature type="region of interest" description="Disordered" evidence="1">
    <location>
        <begin position="322"/>
        <end position="341"/>
    </location>
</feature>
<feature type="compositionally biased region" description="Basic residues" evidence="1">
    <location>
        <begin position="535"/>
        <end position="549"/>
    </location>
</feature>
<evidence type="ECO:0000256" key="1">
    <source>
        <dbReference type="SAM" id="MobiDB-lite"/>
    </source>
</evidence>
<feature type="non-terminal residue" evidence="2">
    <location>
        <position position="899"/>
    </location>
</feature>
<dbReference type="AlphaFoldDB" id="A0AAD3E2H5"/>